<dbReference type="AlphaFoldDB" id="A0A8H6Y473"/>
<name>A0A8H6Y473_9AGAR</name>
<proteinExistence type="predicted"/>
<comment type="caution">
    <text evidence="2">The sequence shown here is derived from an EMBL/GenBank/DDBJ whole genome shotgun (WGS) entry which is preliminary data.</text>
</comment>
<reference evidence="2" key="1">
    <citation type="submission" date="2020-05" db="EMBL/GenBank/DDBJ databases">
        <title>Mycena genomes resolve the evolution of fungal bioluminescence.</title>
        <authorList>
            <person name="Tsai I.J."/>
        </authorList>
    </citation>
    <scope>NUCLEOTIDE SEQUENCE</scope>
    <source>
        <strain evidence="2">160909Yilan</strain>
    </source>
</reference>
<feature type="compositionally biased region" description="Low complexity" evidence="1">
    <location>
        <begin position="31"/>
        <end position="52"/>
    </location>
</feature>
<organism evidence="2 3">
    <name type="scientific">Mycena sanguinolenta</name>
    <dbReference type="NCBI Taxonomy" id="230812"/>
    <lineage>
        <taxon>Eukaryota</taxon>
        <taxon>Fungi</taxon>
        <taxon>Dikarya</taxon>
        <taxon>Basidiomycota</taxon>
        <taxon>Agaricomycotina</taxon>
        <taxon>Agaricomycetes</taxon>
        <taxon>Agaricomycetidae</taxon>
        <taxon>Agaricales</taxon>
        <taxon>Marasmiineae</taxon>
        <taxon>Mycenaceae</taxon>
        <taxon>Mycena</taxon>
    </lineage>
</organism>
<protein>
    <submittedName>
        <fullName evidence="2">Uncharacterized protein</fullName>
    </submittedName>
</protein>
<dbReference type="EMBL" id="JACAZH010000013">
    <property type="protein sequence ID" value="KAF7351651.1"/>
    <property type="molecule type" value="Genomic_DNA"/>
</dbReference>
<accession>A0A8H6Y473</accession>
<feature type="region of interest" description="Disordered" evidence="1">
    <location>
        <begin position="31"/>
        <end position="68"/>
    </location>
</feature>
<evidence type="ECO:0000256" key="1">
    <source>
        <dbReference type="SAM" id="MobiDB-lite"/>
    </source>
</evidence>
<keyword evidence="3" id="KW-1185">Reference proteome</keyword>
<gene>
    <name evidence="2" type="ORF">MSAN_01597700</name>
</gene>
<evidence type="ECO:0000313" key="2">
    <source>
        <dbReference type="EMBL" id="KAF7351651.1"/>
    </source>
</evidence>
<dbReference type="Proteomes" id="UP000623467">
    <property type="component" value="Unassembled WGS sequence"/>
</dbReference>
<sequence>MHTRAGSTQSYCNTYPSAFATRRTSDIIPMTPAASSGAAASPNASPHARASPQSPVAHRIPASTTRPFELRLGRRRSARSTDLKCVDARVVRTIATSFTAPCAFAPSRIASYAAPCAHLGFLSFTPAAVFRFRLPPSDRTSPTFAPGSIATYIRCACARQAEDGARASSRENTRRTLRARFPRTPLPAARFVTPHTIQYFI</sequence>
<evidence type="ECO:0000313" key="3">
    <source>
        <dbReference type="Proteomes" id="UP000623467"/>
    </source>
</evidence>